<dbReference type="KEGG" id="phs:C2L64_45645"/>
<protein>
    <submittedName>
        <fullName evidence="2">DUF1275 domain-containing protein</fullName>
    </submittedName>
</protein>
<feature type="transmembrane region" description="Helical" evidence="1">
    <location>
        <begin position="7"/>
        <end position="30"/>
    </location>
</feature>
<dbReference type="PANTHER" id="PTHR37314:SF5">
    <property type="entry name" value="SLR0142 PROTEIN"/>
    <property type="match status" value="1"/>
</dbReference>
<accession>A0AAN1JKW7</accession>
<gene>
    <name evidence="2" type="ORF">C2L64_45645</name>
</gene>
<keyword evidence="1" id="KW-0812">Transmembrane</keyword>
<feature type="transmembrane region" description="Helical" evidence="1">
    <location>
        <begin position="86"/>
        <end position="104"/>
    </location>
</feature>
<feature type="transmembrane region" description="Helical" evidence="1">
    <location>
        <begin position="110"/>
        <end position="128"/>
    </location>
</feature>
<proteinExistence type="predicted"/>
<dbReference type="PANTHER" id="PTHR37314">
    <property type="entry name" value="SLR0142 PROTEIN"/>
    <property type="match status" value="1"/>
</dbReference>
<evidence type="ECO:0000313" key="2">
    <source>
        <dbReference type="EMBL" id="AUT75645.1"/>
    </source>
</evidence>
<dbReference type="GeneID" id="55535576"/>
<organism evidence="2 3">
    <name type="scientific">Paraburkholderia hospita</name>
    <dbReference type="NCBI Taxonomy" id="169430"/>
    <lineage>
        <taxon>Bacteria</taxon>
        <taxon>Pseudomonadati</taxon>
        <taxon>Pseudomonadota</taxon>
        <taxon>Betaproteobacteria</taxon>
        <taxon>Burkholderiales</taxon>
        <taxon>Burkholderiaceae</taxon>
        <taxon>Paraburkholderia</taxon>
    </lineage>
</organism>
<evidence type="ECO:0000256" key="1">
    <source>
        <dbReference type="SAM" id="Phobius"/>
    </source>
</evidence>
<dbReference type="Pfam" id="PF06912">
    <property type="entry name" value="DUF1275"/>
    <property type="match status" value="1"/>
</dbReference>
<dbReference type="RefSeq" id="WP_103153958.1">
    <property type="nucleotide sequence ID" value="NZ_CP026108.1"/>
</dbReference>
<reference evidence="2 3" key="1">
    <citation type="submission" date="2018-01" db="EMBL/GenBank/DDBJ databases">
        <title>Species boundaries and ecological features among Paraburkholderia terrae DSMZ17804T, P. hospita DSMZ17164T and P. caribensis DSMZ13236T.</title>
        <authorList>
            <person name="Pratama A.A."/>
        </authorList>
    </citation>
    <scope>NUCLEOTIDE SEQUENCE [LARGE SCALE GENOMIC DNA]</scope>
    <source>
        <strain evidence="2 3">DSM 17164</strain>
    </source>
</reference>
<dbReference type="AlphaFoldDB" id="A0AAN1JKW7"/>
<sequence length="227" mass="24028">MKKHEDTILALIAGYVDTVGFVALFGLFTAHVTGNFVLIGAGLAGVGQGMLLKLLAFPSFIIGIALSSVIFKFLERTLSAHAASALYLFQGTLLVLFLITGLIATPITNSNASMVLICGVLGTMAMGVQNARSRLLQVSGLPNTVMTGNVTQIVLDAIELTHRGTAGEHGQKVRDRLGSTLTAMSSFAIGAICGAMAYVSFSFLAIALPVTMLMFLAWKQWTVEESR</sequence>
<keyword evidence="1" id="KW-1133">Transmembrane helix</keyword>
<dbReference type="Proteomes" id="UP000236649">
    <property type="component" value="Chromosome 4"/>
</dbReference>
<evidence type="ECO:0000313" key="3">
    <source>
        <dbReference type="Proteomes" id="UP000236649"/>
    </source>
</evidence>
<dbReference type="InterPro" id="IPR010699">
    <property type="entry name" value="DUF1275"/>
</dbReference>
<keyword evidence="1" id="KW-0472">Membrane</keyword>
<dbReference type="EMBL" id="CP026108">
    <property type="protein sequence ID" value="AUT75645.1"/>
    <property type="molecule type" value="Genomic_DNA"/>
</dbReference>
<feature type="transmembrane region" description="Helical" evidence="1">
    <location>
        <begin position="50"/>
        <end position="74"/>
    </location>
</feature>
<name>A0AAN1JKW7_9BURK</name>
<feature type="transmembrane region" description="Helical" evidence="1">
    <location>
        <begin position="187"/>
        <end position="218"/>
    </location>
</feature>